<sequence>MSVNTEIPALLRELVGNQELQFNRLFKEQENSNTYLRDELADMKTRFQNMEMQLIRNKNVQKDNVTIKSTLVENSEAIQVSGGSGIETELIELKEKHLALEIDYRMQKCRIDDPNISIVGTKSRQFRSDSANAELERKVEELERELELSRKEKAELMTKPNANNDTEEKLQKAEIQYSNLENTHNNLMDQYNEIFRNNTAQEKRIRDLEKELDEFKGRDRERNMREMNILDTSIGNDQAFKILQQENQILRVDLEEERATKIAIEKNNQGKDDLLHSLLEDKTYFSNKVELQEKSISKLRSDLEVAEAAQRRCHQLEIENSDLELNYQTRLSEYNIAIEQRNEIHKHYEQQKAEFSELRMSSQTYDRAIKERDAKLKSLYEENIQLKDSVESHSVTHQFLQEEQLRIQKESEDLQRTIQNLKTELEKKKQEVSDVRRDLEARKNLHPTYTNPYMGPYNPSGMSRAPSGFDSQSFTGNSSQSSGSPPRFSYNSPDS</sequence>
<evidence type="ECO:0000313" key="3">
    <source>
        <dbReference type="EMBL" id="KAI6661663.1"/>
    </source>
</evidence>
<keyword evidence="4" id="KW-1185">Reference proteome</keyword>
<reference evidence="3 4" key="1">
    <citation type="journal article" date="2023" name="BMC Biol.">
        <title>The compact genome of the sponge Oopsacas minuta (Hexactinellida) is lacking key metazoan core genes.</title>
        <authorList>
            <person name="Santini S."/>
            <person name="Schenkelaars Q."/>
            <person name="Jourda C."/>
            <person name="Duchesne M."/>
            <person name="Belahbib H."/>
            <person name="Rocher C."/>
            <person name="Selva M."/>
            <person name="Riesgo A."/>
            <person name="Vervoort M."/>
            <person name="Leys S.P."/>
            <person name="Kodjabachian L."/>
            <person name="Le Bivic A."/>
            <person name="Borchiellini C."/>
            <person name="Claverie J.M."/>
            <person name="Renard E."/>
        </authorList>
    </citation>
    <scope>NUCLEOTIDE SEQUENCE [LARGE SCALE GENOMIC DNA]</scope>
    <source>
        <strain evidence="3">SPO-2</strain>
    </source>
</reference>
<comment type="caution">
    <text evidence="3">The sequence shown here is derived from an EMBL/GenBank/DDBJ whole genome shotgun (WGS) entry which is preliminary data.</text>
</comment>
<dbReference type="AlphaFoldDB" id="A0AAV7KKR7"/>
<feature type="compositionally biased region" description="Low complexity" evidence="2">
    <location>
        <begin position="471"/>
        <end position="489"/>
    </location>
</feature>
<feature type="compositionally biased region" description="Basic and acidic residues" evidence="2">
    <location>
        <begin position="426"/>
        <end position="443"/>
    </location>
</feature>
<name>A0AAV7KKR7_9METZ</name>
<accession>A0AAV7KKR7</accession>
<feature type="coiled-coil region" evidence="1">
    <location>
        <begin position="289"/>
        <end position="326"/>
    </location>
</feature>
<proteinExistence type="predicted"/>
<organism evidence="3 4">
    <name type="scientific">Oopsacas minuta</name>
    <dbReference type="NCBI Taxonomy" id="111878"/>
    <lineage>
        <taxon>Eukaryota</taxon>
        <taxon>Metazoa</taxon>
        <taxon>Porifera</taxon>
        <taxon>Hexactinellida</taxon>
        <taxon>Hexasterophora</taxon>
        <taxon>Lyssacinosida</taxon>
        <taxon>Leucopsacidae</taxon>
        <taxon>Oopsacas</taxon>
    </lineage>
</organism>
<evidence type="ECO:0000313" key="4">
    <source>
        <dbReference type="Proteomes" id="UP001165289"/>
    </source>
</evidence>
<gene>
    <name evidence="3" type="ORF">LOD99_13535</name>
</gene>
<feature type="coiled-coil region" evidence="1">
    <location>
        <begin position="125"/>
        <end position="260"/>
    </location>
</feature>
<evidence type="ECO:0000256" key="1">
    <source>
        <dbReference type="SAM" id="Coils"/>
    </source>
</evidence>
<evidence type="ECO:0000256" key="2">
    <source>
        <dbReference type="SAM" id="MobiDB-lite"/>
    </source>
</evidence>
<dbReference type="Proteomes" id="UP001165289">
    <property type="component" value="Unassembled WGS sequence"/>
</dbReference>
<dbReference type="EMBL" id="JAKMXF010000011">
    <property type="protein sequence ID" value="KAI6661663.1"/>
    <property type="molecule type" value="Genomic_DNA"/>
</dbReference>
<feature type="region of interest" description="Disordered" evidence="2">
    <location>
        <begin position="426"/>
        <end position="495"/>
    </location>
</feature>
<protein>
    <submittedName>
        <fullName evidence="3">Uncharacterized protein</fullName>
    </submittedName>
</protein>
<keyword evidence="1" id="KW-0175">Coiled coil</keyword>